<name>C1DLL9_AZOVD</name>
<protein>
    <submittedName>
        <fullName evidence="1">Uncharacterized protein</fullName>
    </submittedName>
</protein>
<gene>
    <name evidence="1" type="ordered locus">Avin_07210</name>
</gene>
<proteinExistence type="predicted"/>
<dbReference type="AlphaFoldDB" id="C1DLL9"/>
<dbReference type="EMBL" id="CP001157">
    <property type="protein sequence ID" value="ACO76967.1"/>
    <property type="molecule type" value="Genomic_DNA"/>
</dbReference>
<keyword evidence="2" id="KW-1185">Reference proteome</keyword>
<evidence type="ECO:0000313" key="2">
    <source>
        <dbReference type="Proteomes" id="UP000002424"/>
    </source>
</evidence>
<sequence>MASGWIACTLILILTLYFNNLILEVKNEFSRQVDTLRKELHATRTCLDAKHIKSSETEFSRNLQRFEISELPKAQKRLNF</sequence>
<organism evidence="1 2">
    <name type="scientific">Azotobacter vinelandii (strain DJ / ATCC BAA-1303)</name>
    <dbReference type="NCBI Taxonomy" id="322710"/>
    <lineage>
        <taxon>Bacteria</taxon>
        <taxon>Pseudomonadati</taxon>
        <taxon>Pseudomonadota</taxon>
        <taxon>Gammaproteobacteria</taxon>
        <taxon>Pseudomonadales</taxon>
        <taxon>Pseudomonadaceae</taxon>
        <taxon>Azotobacter</taxon>
    </lineage>
</organism>
<dbReference type="KEGG" id="avn:Avin_07210"/>
<accession>C1DLL9</accession>
<evidence type="ECO:0000313" key="1">
    <source>
        <dbReference type="EMBL" id="ACO76967.1"/>
    </source>
</evidence>
<dbReference type="EnsemblBacteria" id="ACO76967">
    <property type="protein sequence ID" value="ACO76967"/>
    <property type="gene ID" value="Avin_07210"/>
</dbReference>
<dbReference type="Proteomes" id="UP000002424">
    <property type="component" value="Chromosome"/>
</dbReference>
<reference evidence="1 2" key="1">
    <citation type="journal article" date="2009" name="J. Bacteriol.">
        <title>Genome sequence of Azotobacter vinelandii, an obligate aerobe specialized to support diverse anaerobic metabolic processes.</title>
        <authorList>
            <person name="Setubal J.C."/>
            <person name="dos Santos P."/>
            <person name="Goldman B.S."/>
            <person name="Ertesvag H."/>
            <person name="Espin G."/>
            <person name="Rubio L.M."/>
            <person name="Valla S."/>
            <person name="Almeida N.F."/>
            <person name="Balasubramanian D."/>
            <person name="Cromes L."/>
            <person name="Curatti L."/>
            <person name="Du Z."/>
            <person name="Godsy E."/>
            <person name="Goodner B."/>
            <person name="Hellner-Burris K."/>
            <person name="Hernandez J.A."/>
            <person name="Houmiel K."/>
            <person name="Imperial J."/>
            <person name="Kennedy C."/>
            <person name="Larson T.J."/>
            <person name="Latreille P."/>
            <person name="Ligon L.S."/>
            <person name="Lu J."/>
            <person name="Maerk M."/>
            <person name="Miller N.M."/>
            <person name="Norton S."/>
            <person name="O'Carroll I.P."/>
            <person name="Paulsen I."/>
            <person name="Raulfs E.C."/>
            <person name="Roemer R."/>
            <person name="Rosser J."/>
            <person name="Segura D."/>
            <person name="Slater S."/>
            <person name="Stricklin S.L."/>
            <person name="Studholme D.J."/>
            <person name="Sun J."/>
            <person name="Viana C.J."/>
            <person name="Wallin E."/>
            <person name="Wang B."/>
            <person name="Wheeler C."/>
            <person name="Zhu H."/>
            <person name="Dean D.R."/>
            <person name="Dixon R."/>
            <person name="Wood D."/>
        </authorList>
    </citation>
    <scope>NUCLEOTIDE SEQUENCE [LARGE SCALE GENOMIC DNA]</scope>
    <source>
        <strain evidence="2">DJ / ATCC BAA-1303</strain>
    </source>
</reference>
<dbReference type="HOGENOM" id="CLU_2582142_0_0_6"/>